<evidence type="ECO:0000313" key="3">
    <source>
        <dbReference type="Proteomes" id="UP000294933"/>
    </source>
</evidence>
<feature type="compositionally biased region" description="Pro residues" evidence="1">
    <location>
        <begin position="381"/>
        <end position="391"/>
    </location>
</feature>
<evidence type="ECO:0000313" key="2">
    <source>
        <dbReference type="EMBL" id="TDL18311.1"/>
    </source>
</evidence>
<name>A0A4Y7PTC2_9AGAM</name>
<feature type="compositionally biased region" description="Polar residues" evidence="1">
    <location>
        <begin position="273"/>
        <end position="285"/>
    </location>
</feature>
<proteinExistence type="predicted"/>
<feature type="compositionally biased region" description="Basic and acidic residues" evidence="1">
    <location>
        <begin position="15"/>
        <end position="56"/>
    </location>
</feature>
<feature type="compositionally biased region" description="Basic residues" evidence="1">
    <location>
        <begin position="199"/>
        <end position="208"/>
    </location>
</feature>
<feature type="compositionally biased region" description="Low complexity" evidence="1">
    <location>
        <begin position="61"/>
        <end position="70"/>
    </location>
</feature>
<dbReference type="VEuPathDB" id="FungiDB:BD410DRAFT_842932"/>
<evidence type="ECO:0000256" key="1">
    <source>
        <dbReference type="SAM" id="MobiDB-lite"/>
    </source>
</evidence>
<protein>
    <submittedName>
        <fullName evidence="2">Uncharacterized protein</fullName>
    </submittedName>
</protein>
<sequence>MDCSSSNEPTTTNNDTKRTSTRRTNDNTYRRTNDARTQDGRTTTRMDERHDNDNEIGRVGSGQQQQQPHAAGGGLRRCDRNRSQRHRTLAALSQQPPAPTSPPPHLATAHEVPEAPTTPRNPCRTTRPRTQPTRHHVAKATRAGQAMASNDEHAALTTGPPHARRGHDPSATAAALLPDTHDAAIDTIAASSVPTTPTRRQRINKQHSHNVATTNGERRKTTTLGKRRAGGGRRGTGYGAAIESIAASKGESTTPLARAHVSTRQHPAPPHSSLASTRECQQPRRSLTRHASNHQPPHPSLARSVRHPARTHDRQPPHRLLAKSSTPTPANRLSIEEKARNRANGHTQYSIKKRATAQAAHPLPPLHCALEESTHSRRPAHPPLAPAPTPATHPKRSLAKSAPHTWYK</sequence>
<dbReference type="EMBL" id="ML170209">
    <property type="protein sequence ID" value="TDL18311.1"/>
    <property type="molecule type" value="Genomic_DNA"/>
</dbReference>
<keyword evidence="3" id="KW-1185">Reference proteome</keyword>
<organism evidence="2 3">
    <name type="scientific">Rickenella mellea</name>
    <dbReference type="NCBI Taxonomy" id="50990"/>
    <lineage>
        <taxon>Eukaryota</taxon>
        <taxon>Fungi</taxon>
        <taxon>Dikarya</taxon>
        <taxon>Basidiomycota</taxon>
        <taxon>Agaricomycotina</taxon>
        <taxon>Agaricomycetes</taxon>
        <taxon>Hymenochaetales</taxon>
        <taxon>Rickenellaceae</taxon>
        <taxon>Rickenella</taxon>
    </lineage>
</organism>
<dbReference type="Proteomes" id="UP000294933">
    <property type="component" value="Unassembled WGS sequence"/>
</dbReference>
<accession>A0A4Y7PTC2</accession>
<dbReference type="AlphaFoldDB" id="A0A4Y7PTC2"/>
<feature type="region of interest" description="Disordered" evidence="1">
    <location>
        <begin position="1"/>
        <end position="135"/>
    </location>
</feature>
<reference evidence="2 3" key="1">
    <citation type="submission" date="2018-06" db="EMBL/GenBank/DDBJ databases">
        <title>A transcriptomic atlas of mushroom development highlights an independent origin of complex multicellularity.</title>
        <authorList>
            <consortium name="DOE Joint Genome Institute"/>
            <person name="Krizsan K."/>
            <person name="Almasi E."/>
            <person name="Merenyi Z."/>
            <person name="Sahu N."/>
            <person name="Viragh M."/>
            <person name="Koszo T."/>
            <person name="Mondo S."/>
            <person name="Kiss B."/>
            <person name="Balint B."/>
            <person name="Kues U."/>
            <person name="Barry K."/>
            <person name="Hegedus J.C."/>
            <person name="Henrissat B."/>
            <person name="Johnson J."/>
            <person name="Lipzen A."/>
            <person name="Ohm R."/>
            <person name="Nagy I."/>
            <person name="Pangilinan J."/>
            <person name="Yan J."/>
            <person name="Xiong Y."/>
            <person name="Grigoriev I.V."/>
            <person name="Hibbett D.S."/>
            <person name="Nagy L.G."/>
        </authorList>
    </citation>
    <scope>NUCLEOTIDE SEQUENCE [LARGE SCALE GENOMIC DNA]</scope>
    <source>
        <strain evidence="2 3">SZMC22713</strain>
    </source>
</reference>
<feature type="compositionally biased region" description="Low complexity" evidence="1">
    <location>
        <begin position="117"/>
        <end position="131"/>
    </location>
</feature>
<feature type="compositionally biased region" description="Pro residues" evidence="1">
    <location>
        <begin position="96"/>
        <end position="105"/>
    </location>
</feature>
<gene>
    <name evidence="2" type="ORF">BD410DRAFT_842932</name>
</gene>
<feature type="region of interest" description="Disordered" evidence="1">
    <location>
        <begin position="194"/>
        <end position="408"/>
    </location>
</feature>